<dbReference type="EMBL" id="JAAHBT010000106">
    <property type="protein sequence ID" value="NES10193.1"/>
    <property type="molecule type" value="Genomic_DNA"/>
</dbReference>
<name>A0A6I5RQL2_9PSED</name>
<accession>A0A6I5RQL2</accession>
<keyword evidence="2" id="KW-1185">Reference proteome</keyword>
<gene>
    <name evidence="1" type="ORF">G3O07_11275</name>
</gene>
<dbReference type="InterPro" id="IPR019650">
    <property type="entry name" value="DUF2513"/>
</dbReference>
<dbReference type="Proteomes" id="UP000471751">
    <property type="component" value="Unassembled WGS sequence"/>
</dbReference>
<proteinExistence type="predicted"/>
<organism evidence="1 2">
    <name type="scientific">Pseudomonas laurentiana</name>
    <dbReference type="NCBI Taxonomy" id="2364649"/>
    <lineage>
        <taxon>Bacteria</taxon>
        <taxon>Pseudomonadati</taxon>
        <taxon>Pseudomonadota</taxon>
        <taxon>Gammaproteobacteria</taxon>
        <taxon>Pseudomonadales</taxon>
        <taxon>Pseudomonadaceae</taxon>
        <taxon>Pseudomonas</taxon>
    </lineage>
</organism>
<evidence type="ECO:0000313" key="1">
    <source>
        <dbReference type="EMBL" id="NES10193.1"/>
    </source>
</evidence>
<dbReference type="RefSeq" id="WP_163935937.1">
    <property type="nucleotide sequence ID" value="NZ_BMQU01000015.1"/>
</dbReference>
<comment type="caution">
    <text evidence="1">The sequence shown here is derived from an EMBL/GenBank/DDBJ whole genome shotgun (WGS) entry which is preliminary data.</text>
</comment>
<dbReference type="AlphaFoldDB" id="A0A6I5RQL2"/>
<sequence>MKRNWNYIKGILEQVERANRKGVLQEEALKAALGPDIHDHAKKEQGTHALQLIIKEAFVEYTLDAAGVETLISLTWKGHDLLDDMRANVAKYEFKSFS</sequence>
<reference evidence="1 2" key="1">
    <citation type="submission" date="2020-02" db="EMBL/GenBank/DDBJ databases">
        <title>Broccoli isolated Pseudomonas sp.</title>
        <authorList>
            <person name="Fujikawa T."/>
            <person name="Sawada H."/>
        </authorList>
    </citation>
    <scope>NUCLEOTIDE SEQUENCE [LARGE SCALE GENOMIC DNA]</scope>
    <source>
        <strain evidence="1 2">JCM 32154</strain>
    </source>
</reference>
<evidence type="ECO:0000313" key="2">
    <source>
        <dbReference type="Proteomes" id="UP000471751"/>
    </source>
</evidence>
<protein>
    <submittedName>
        <fullName evidence="1">DUF2513 domain-containing protein</fullName>
    </submittedName>
</protein>
<dbReference type="Pfam" id="PF10711">
    <property type="entry name" value="DUF2513"/>
    <property type="match status" value="1"/>
</dbReference>